<protein>
    <submittedName>
        <fullName evidence="1">Uncharacterized protein</fullName>
    </submittedName>
</protein>
<keyword evidence="2" id="KW-1185">Reference proteome</keyword>
<dbReference type="AlphaFoldDB" id="A0A2P9APC5"/>
<proteinExistence type="predicted"/>
<dbReference type="Proteomes" id="UP000245698">
    <property type="component" value="Unassembled WGS sequence"/>
</dbReference>
<name>A0A2P9APC5_9HYPH</name>
<dbReference type="EMBL" id="FUIG01000041">
    <property type="protein sequence ID" value="SJM33018.1"/>
    <property type="molecule type" value="Genomic_DNA"/>
</dbReference>
<evidence type="ECO:0000313" key="1">
    <source>
        <dbReference type="EMBL" id="SJM33018.1"/>
    </source>
</evidence>
<evidence type="ECO:0000313" key="2">
    <source>
        <dbReference type="Proteomes" id="UP000245698"/>
    </source>
</evidence>
<accession>A0A2P9APC5</accession>
<organism evidence="1 2">
    <name type="scientific">Mesorhizobium delmotii</name>
    <dbReference type="NCBI Taxonomy" id="1631247"/>
    <lineage>
        <taxon>Bacteria</taxon>
        <taxon>Pseudomonadati</taxon>
        <taxon>Pseudomonadota</taxon>
        <taxon>Alphaproteobacteria</taxon>
        <taxon>Hyphomicrobiales</taxon>
        <taxon>Phyllobacteriaceae</taxon>
        <taxon>Mesorhizobium</taxon>
    </lineage>
</organism>
<sequence length="115" mass="13070">MTKSPAKPRKTAVPAAPTWMNPASKREFSALVAFENKWKGHATATETKQLADLIDLRCRLDGLRKLVRSALRKKDAALTISLNREINSTLDRCQRCEAQLRLVDRENTSKEYSDR</sequence>
<reference evidence="2" key="1">
    <citation type="submission" date="2016-12" db="EMBL/GenBank/DDBJ databases">
        <authorList>
            <person name="Brunel B."/>
        </authorList>
    </citation>
    <scope>NUCLEOTIDE SEQUENCE [LARGE SCALE GENOMIC DNA]</scope>
</reference>
<gene>
    <name evidence="1" type="ORF">BQ8482_330153</name>
</gene>